<dbReference type="Proteomes" id="UP000245627">
    <property type="component" value="Unassembled WGS sequence"/>
</dbReference>
<reference evidence="1 2" key="1">
    <citation type="submission" date="2018-04" db="EMBL/GenBank/DDBJ databases">
        <title>Sphingobacterium cortibacter sp. nov.</title>
        <authorList>
            <person name="Li Y."/>
        </authorList>
    </citation>
    <scope>NUCLEOTIDE SEQUENCE [LARGE SCALE GENOMIC DNA]</scope>
    <source>
        <strain evidence="1 2">2c-3</strain>
    </source>
</reference>
<evidence type="ECO:0000313" key="2">
    <source>
        <dbReference type="Proteomes" id="UP000245627"/>
    </source>
</evidence>
<gene>
    <name evidence="1" type="ORF">DC487_15870</name>
</gene>
<keyword evidence="2" id="KW-1185">Reference proteome</keyword>
<dbReference type="EMBL" id="QDKG01000007">
    <property type="protein sequence ID" value="PVH24208.1"/>
    <property type="molecule type" value="Genomic_DNA"/>
</dbReference>
<comment type="caution">
    <text evidence="1">The sequence shown here is derived from an EMBL/GenBank/DDBJ whole genome shotgun (WGS) entry which is preliminary data.</text>
</comment>
<accession>A0A2T8HFJ4</accession>
<name>A0A2T8HFJ4_9SPHI</name>
<proteinExistence type="predicted"/>
<dbReference type="AlphaFoldDB" id="A0A2T8HFJ4"/>
<protein>
    <submittedName>
        <fullName evidence="1">Uncharacterized protein</fullName>
    </submittedName>
</protein>
<organism evidence="1 2">
    <name type="scientific">Sphingobacterium corticibacter</name>
    <dbReference type="NCBI Taxonomy" id="2171749"/>
    <lineage>
        <taxon>Bacteria</taxon>
        <taxon>Pseudomonadati</taxon>
        <taxon>Bacteroidota</taxon>
        <taxon>Sphingobacteriia</taxon>
        <taxon>Sphingobacteriales</taxon>
        <taxon>Sphingobacteriaceae</taxon>
        <taxon>Sphingobacterium</taxon>
    </lineage>
</organism>
<sequence>MLLMKINRSLLAYFQLVLLSAILTSNALFMHSHVSHGHLVMHVHPFALDERGDVATHEHDDDEMVFYDFLAHQGIVQMEPLSGTIEVLAIAYRSYQAPIRNEEIAHYRYHDAPSLRGPPIFS</sequence>
<evidence type="ECO:0000313" key="1">
    <source>
        <dbReference type="EMBL" id="PVH24208.1"/>
    </source>
</evidence>